<comment type="caution">
    <text evidence="2">The sequence shown here is derived from an EMBL/GenBank/DDBJ whole genome shotgun (WGS) entry which is preliminary data.</text>
</comment>
<dbReference type="Proteomes" id="UP000715781">
    <property type="component" value="Unassembled WGS sequence"/>
</dbReference>
<dbReference type="PANTHER" id="PTHR35811:SF1">
    <property type="entry name" value="HTH OST-TYPE DOMAIN-CONTAINING PROTEIN"/>
    <property type="match status" value="1"/>
</dbReference>
<evidence type="ECO:0000313" key="2">
    <source>
        <dbReference type="EMBL" id="MBW4561589.1"/>
    </source>
</evidence>
<accession>A0A951UFK1</accession>
<dbReference type="EMBL" id="JAHHHN010000005">
    <property type="protein sequence ID" value="MBW4561589.1"/>
    <property type="molecule type" value="Genomic_DNA"/>
</dbReference>
<dbReference type="GO" id="GO:0004540">
    <property type="term" value="F:RNA nuclease activity"/>
    <property type="evidence" value="ECO:0007669"/>
    <property type="project" value="InterPro"/>
</dbReference>
<reference evidence="2" key="2">
    <citation type="journal article" date="2022" name="Microbiol. Resour. Announc.">
        <title>Metagenome Sequencing to Explore Phylogenomics of Terrestrial Cyanobacteria.</title>
        <authorList>
            <person name="Ward R.D."/>
            <person name="Stajich J.E."/>
            <person name="Johansen J.R."/>
            <person name="Huntemann M."/>
            <person name="Clum A."/>
            <person name="Foster B."/>
            <person name="Foster B."/>
            <person name="Roux S."/>
            <person name="Palaniappan K."/>
            <person name="Varghese N."/>
            <person name="Mukherjee S."/>
            <person name="Reddy T.B.K."/>
            <person name="Daum C."/>
            <person name="Copeland A."/>
            <person name="Chen I.A."/>
            <person name="Ivanova N.N."/>
            <person name="Kyrpides N.C."/>
            <person name="Shapiro N."/>
            <person name="Eloe-Fadrosh E.A."/>
            <person name="Pietrasiak N."/>
        </authorList>
    </citation>
    <scope>NUCLEOTIDE SEQUENCE</scope>
    <source>
        <strain evidence="2">JT2-VF2</strain>
    </source>
</reference>
<dbReference type="Gene3D" id="3.40.50.1010">
    <property type="entry name" value="5'-nuclease"/>
    <property type="match status" value="1"/>
</dbReference>
<sequence length="263" mass="29470">MKMVAHLASNGQINQQKRLVSIYWDYQNTKLSLDTVKLLLDFSKCKGRLICKNVYYNSQCADQAAARNSIANLDFKCLDVPCPLKNSADNQLIADCLEDIHSNVSPDIVILISGDGDFVKLVRNLQKLGKQVIIFAQIGNVKQKLKELADEFRFVEELRELVGNKAQTQNTAVDSQINYNEAKDYLIAAIKTALSQNKPTAFGCIDKLMRQLCPKYQGVSSICTSKGNKFKKFSQFVDAAVKDGKVTRQNQQLFLHELDKVAA</sequence>
<gene>
    <name evidence="2" type="ORF">KME32_10630</name>
</gene>
<protein>
    <submittedName>
        <fullName evidence="2">NYN domain-containing protein</fullName>
    </submittedName>
</protein>
<dbReference type="PANTHER" id="PTHR35811">
    <property type="entry name" value="SLR1870 PROTEIN"/>
    <property type="match status" value="1"/>
</dbReference>
<reference evidence="2" key="1">
    <citation type="submission" date="2021-05" db="EMBL/GenBank/DDBJ databases">
        <authorList>
            <person name="Pietrasiak N."/>
            <person name="Ward R."/>
            <person name="Stajich J.E."/>
            <person name="Kurbessoian T."/>
        </authorList>
    </citation>
    <scope>NUCLEOTIDE SEQUENCE</scope>
    <source>
        <strain evidence="2">JT2-VF2</strain>
    </source>
</reference>
<dbReference type="InterPro" id="IPR021139">
    <property type="entry name" value="NYN"/>
</dbReference>
<dbReference type="AlphaFoldDB" id="A0A951UFK1"/>
<evidence type="ECO:0000259" key="1">
    <source>
        <dbReference type="Pfam" id="PF01936"/>
    </source>
</evidence>
<proteinExistence type="predicted"/>
<feature type="domain" description="NYN" evidence="1">
    <location>
        <begin position="20"/>
        <end position="155"/>
    </location>
</feature>
<organism evidence="2 3">
    <name type="scientific">Mojavia pulchra JT2-VF2</name>
    <dbReference type="NCBI Taxonomy" id="287848"/>
    <lineage>
        <taxon>Bacteria</taxon>
        <taxon>Bacillati</taxon>
        <taxon>Cyanobacteriota</taxon>
        <taxon>Cyanophyceae</taxon>
        <taxon>Nostocales</taxon>
        <taxon>Nostocaceae</taxon>
    </lineage>
</organism>
<dbReference type="Pfam" id="PF01936">
    <property type="entry name" value="NYN"/>
    <property type="match status" value="1"/>
</dbReference>
<name>A0A951UFK1_9NOST</name>
<evidence type="ECO:0000313" key="3">
    <source>
        <dbReference type="Proteomes" id="UP000715781"/>
    </source>
</evidence>